<feature type="transmembrane region" description="Helical" evidence="1">
    <location>
        <begin position="47"/>
        <end position="71"/>
    </location>
</feature>
<dbReference type="Proteomes" id="UP001299283">
    <property type="component" value="Unassembled WGS sequence"/>
</dbReference>
<dbReference type="EMBL" id="JAYJJQ010000001">
    <property type="protein sequence ID" value="MEB3067715.1"/>
    <property type="molecule type" value="Genomic_DNA"/>
</dbReference>
<reference evidence="2 3" key="1">
    <citation type="submission" date="2023-12" db="EMBL/GenBank/DDBJ databases">
        <title>Description of new species of Mycobacterium terrae complex isolated from sewage at the Sao Paulo Zoological Park Foundation in Brazil.</title>
        <authorList>
            <person name="Romagnoli C.L."/>
            <person name="Conceicao E.C."/>
            <person name="Machado E."/>
            <person name="Barreto L.B.P.F."/>
            <person name="Sharma A."/>
            <person name="Silva N.M."/>
            <person name="Marques L.E."/>
            <person name="Juliana M.A."/>
            <person name="Lourenco M.C.S."/>
            <person name="Digiampietri L.A."/>
            <person name="Suffys P.N."/>
            <person name="Viana-Niero C."/>
        </authorList>
    </citation>
    <scope>NUCLEOTIDE SEQUENCE [LARGE SCALE GENOMIC DNA]</scope>
    <source>
        <strain evidence="2 3">MYC017</strain>
    </source>
</reference>
<dbReference type="InterPro" id="IPR021417">
    <property type="entry name" value="DUF3060"/>
</dbReference>
<accession>A0ABU5YS24</accession>
<organism evidence="2 3">
    <name type="scientific">[Mycobacterium] vasticus</name>
    <dbReference type="NCBI Taxonomy" id="2875777"/>
    <lineage>
        <taxon>Bacteria</taxon>
        <taxon>Bacillati</taxon>
        <taxon>Actinomycetota</taxon>
        <taxon>Actinomycetes</taxon>
        <taxon>Mycobacteriales</taxon>
        <taxon>Mycobacteriaceae</taxon>
        <taxon>Mycolicibacter</taxon>
    </lineage>
</organism>
<evidence type="ECO:0000313" key="3">
    <source>
        <dbReference type="Proteomes" id="UP001299283"/>
    </source>
</evidence>
<sequence length="187" mass="18527">MNADDDPEARIRELERPLSDFARSAELTVPSAGIDGHASPPRSEARAIGVVIGAIAAVLVAGAAVAVFLVVGAKPSTPSSHPTIGRGVAAAPPGPPVPGRGATITITGAGETKTLDCVGNYVTVTGVNNTVTLTGDCAGLTVSGIGNIITVDAVPTIAASGLNNRVTYRSGNPKVGTSGLDNVVVRG</sequence>
<keyword evidence="3" id="KW-1185">Reference proteome</keyword>
<dbReference type="Pfam" id="PF11259">
    <property type="entry name" value="DUF3060"/>
    <property type="match status" value="1"/>
</dbReference>
<comment type="caution">
    <text evidence="2">The sequence shown here is derived from an EMBL/GenBank/DDBJ whole genome shotgun (WGS) entry which is preliminary data.</text>
</comment>
<keyword evidence="1" id="KW-1133">Transmembrane helix</keyword>
<dbReference type="RefSeq" id="WP_225399303.1">
    <property type="nucleotide sequence ID" value="NZ_JAYJJQ010000001.1"/>
</dbReference>
<evidence type="ECO:0000256" key="1">
    <source>
        <dbReference type="SAM" id="Phobius"/>
    </source>
</evidence>
<name>A0ABU5YS24_9MYCO</name>
<keyword evidence="1" id="KW-0812">Transmembrane</keyword>
<gene>
    <name evidence="2" type="ORF">K5L39_00800</name>
</gene>
<evidence type="ECO:0000313" key="2">
    <source>
        <dbReference type="EMBL" id="MEB3067715.1"/>
    </source>
</evidence>
<protein>
    <submittedName>
        <fullName evidence="2">DUF3060 domain-containing protein</fullName>
    </submittedName>
</protein>
<keyword evidence="1" id="KW-0472">Membrane</keyword>
<proteinExistence type="predicted"/>